<sequence>MYISRHFVTPFTHITLVIVKVVVSTTTTTTTATTDSAFAVIFALSSSVQVVPTAKLPPNAAIESSFVCSAHVALRVGIDSRKHLSCIENPTALTEYCLFMRSAGAVQRGLQQRACTDS</sequence>
<reference evidence="2" key="2">
    <citation type="submission" date="2014-07" db="EMBL/GenBank/DDBJ databases">
        <authorList>
            <person name="Hull J."/>
        </authorList>
    </citation>
    <scope>NUCLEOTIDE SEQUENCE</scope>
</reference>
<evidence type="ECO:0008006" key="3">
    <source>
        <dbReference type="Google" id="ProtNLM"/>
    </source>
</evidence>
<protein>
    <recommendedName>
        <fullName evidence="3">Secreted protein</fullName>
    </recommendedName>
</protein>
<feature type="chain" id="PRO_5002069001" description="Secreted protein" evidence="1">
    <location>
        <begin position="25"/>
        <end position="118"/>
    </location>
</feature>
<reference evidence="2" key="1">
    <citation type="journal article" date="2014" name="PLoS ONE">
        <title>Transcriptome-Based Identification of ABC Transporters in the Western Tarnished Plant Bug Lygus hesperus.</title>
        <authorList>
            <person name="Hull J.J."/>
            <person name="Chaney K."/>
            <person name="Geib S.M."/>
            <person name="Fabrick J.A."/>
            <person name="Brent C.S."/>
            <person name="Walsh D."/>
            <person name="Lavine L.C."/>
        </authorList>
    </citation>
    <scope>NUCLEOTIDE SEQUENCE</scope>
</reference>
<dbReference type="EMBL" id="GBHO01037097">
    <property type="protein sequence ID" value="JAG06507.1"/>
    <property type="molecule type" value="Transcribed_RNA"/>
</dbReference>
<proteinExistence type="predicted"/>
<keyword evidence="1" id="KW-0732">Signal</keyword>
<name>A0A0A9WDI7_LYGHE</name>
<organism evidence="2">
    <name type="scientific">Lygus hesperus</name>
    <name type="common">Western plant bug</name>
    <dbReference type="NCBI Taxonomy" id="30085"/>
    <lineage>
        <taxon>Eukaryota</taxon>
        <taxon>Metazoa</taxon>
        <taxon>Ecdysozoa</taxon>
        <taxon>Arthropoda</taxon>
        <taxon>Hexapoda</taxon>
        <taxon>Insecta</taxon>
        <taxon>Pterygota</taxon>
        <taxon>Neoptera</taxon>
        <taxon>Paraneoptera</taxon>
        <taxon>Hemiptera</taxon>
        <taxon>Heteroptera</taxon>
        <taxon>Panheteroptera</taxon>
        <taxon>Cimicomorpha</taxon>
        <taxon>Miridae</taxon>
        <taxon>Mirini</taxon>
        <taxon>Lygus</taxon>
    </lineage>
</organism>
<gene>
    <name evidence="2" type="ORF">CM83_12754</name>
</gene>
<accession>A0A0A9WDI7</accession>
<evidence type="ECO:0000256" key="1">
    <source>
        <dbReference type="SAM" id="SignalP"/>
    </source>
</evidence>
<evidence type="ECO:0000313" key="2">
    <source>
        <dbReference type="EMBL" id="JAG06507.1"/>
    </source>
</evidence>
<feature type="signal peptide" evidence="1">
    <location>
        <begin position="1"/>
        <end position="24"/>
    </location>
</feature>
<dbReference type="AlphaFoldDB" id="A0A0A9WDI7"/>